<organism evidence="9 10">
    <name type="scientific">Setaria digitata</name>
    <dbReference type="NCBI Taxonomy" id="48799"/>
    <lineage>
        <taxon>Eukaryota</taxon>
        <taxon>Metazoa</taxon>
        <taxon>Ecdysozoa</taxon>
        <taxon>Nematoda</taxon>
        <taxon>Chromadorea</taxon>
        <taxon>Rhabditida</taxon>
        <taxon>Spirurina</taxon>
        <taxon>Spiruromorpha</taxon>
        <taxon>Filarioidea</taxon>
        <taxon>Setariidae</taxon>
        <taxon>Setaria</taxon>
    </lineage>
</organism>
<feature type="region of interest" description="Disordered" evidence="6">
    <location>
        <begin position="283"/>
        <end position="319"/>
    </location>
</feature>
<dbReference type="CDD" id="cd00201">
    <property type="entry name" value="WW"/>
    <property type="match status" value="1"/>
</dbReference>
<name>A0A915PMY1_9BILA</name>
<dbReference type="GO" id="GO:0003723">
    <property type="term" value="F:RNA binding"/>
    <property type="evidence" value="ECO:0007669"/>
    <property type="project" value="TreeGrafter"/>
</dbReference>
<dbReference type="InterPro" id="IPR001202">
    <property type="entry name" value="WW_dom"/>
</dbReference>
<dbReference type="SUPFAM" id="SSF51045">
    <property type="entry name" value="WW domain"/>
    <property type="match status" value="1"/>
</dbReference>
<feature type="domain" description="WW" evidence="7">
    <location>
        <begin position="147"/>
        <end position="180"/>
    </location>
</feature>
<dbReference type="PROSITE" id="PS50171">
    <property type="entry name" value="ZF_MATRIN"/>
    <property type="match status" value="1"/>
</dbReference>
<dbReference type="PANTHER" id="PTHR13173">
    <property type="entry name" value="WW DOMAIN BINDING PROTEIN 4"/>
    <property type="match status" value="1"/>
</dbReference>
<dbReference type="PROSITE" id="PS50020">
    <property type="entry name" value="WW_DOMAIN_2"/>
    <property type="match status" value="1"/>
</dbReference>
<sequence>MTDVWKSNARKFCEICKVWFADNRVSIEHHESGQKHKAAIQAKLRELGKKSKQKEKEVTAFEIWKQRDLQATLAMMESAANKKMGISDSCPSAGVIGPMPKPKKYMDPRASGASVAEVARVMAKRKKEMEMEKMREEFKAENKELDPENETVWVEAKAESDTPYYFHMHTGVTMWTPPQKYYTMEQYAMKLAMMESSDEAAVNRATEPHATSDLAAKRDLLETKIEHGTEMDASNHVVNECDIPLPPSSQAQSLKISFQDLDQEKRPSNLTVKEELFEDSSCNEVVQDDASSTRAEGVDDQSDKGKIITKKNVEPGPYGPWVPVEKAIEKPKIDWELPTEEQGRKRVSEPALAPDDIITFDGKKAAVKRKKIDGPIEFRKRKAAIKTRQPIDDQ</sequence>
<accession>A0A915PMY1</accession>
<keyword evidence="4" id="KW-0862">Zinc</keyword>
<dbReference type="InterPro" id="IPR040023">
    <property type="entry name" value="WBP4"/>
</dbReference>
<evidence type="ECO:0000259" key="7">
    <source>
        <dbReference type="PROSITE" id="PS50020"/>
    </source>
</evidence>
<feature type="compositionally biased region" description="Polar residues" evidence="6">
    <location>
        <begin position="283"/>
        <end position="294"/>
    </location>
</feature>
<dbReference type="InterPro" id="IPR013085">
    <property type="entry name" value="U1-CZ_Znf_C2H2"/>
</dbReference>
<dbReference type="SMART" id="SM00456">
    <property type="entry name" value="WW"/>
    <property type="match status" value="1"/>
</dbReference>
<evidence type="ECO:0000256" key="5">
    <source>
        <dbReference type="ARBA" id="ARBA00023242"/>
    </source>
</evidence>
<dbReference type="Gene3D" id="3.30.160.60">
    <property type="entry name" value="Classic Zinc Finger"/>
    <property type="match status" value="1"/>
</dbReference>
<dbReference type="GO" id="GO:0000398">
    <property type="term" value="P:mRNA splicing, via spliceosome"/>
    <property type="evidence" value="ECO:0007669"/>
    <property type="project" value="InterPro"/>
</dbReference>
<evidence type="ECO:0000256" key="6">
    <source>
        <dbReference type="SAM" id="MobiDB-lite"/>
    </source>
</evidence>
<dbReference type="InterPro" id="IPR036020">
    <property type="entry name" value="WW_dom_sf"/>
</dbReference>
<keyword evidence="9" id="KW-1185">Reference proteome</keyword>
<dbReference type="WBParaSite" id="sdigi.contig160.g5435.t1">
    <property type="protein sequence ID" value="sdigi.contig160.g5435.t1"/>
    <property type="gene ID" value="sdigi.contig160.g5435"/>
</dbReference>
<evidence type="ECO:0000259" key="8">
    <source>
        <dbReference type="PROSITE" id="PS50171"/>
    </source>
</evidence>
<evidence type="ECO:0000313" key="9">
    <source>
        <dbReference type="Proteomes" id="UP000887581"/>
    </source>
</evidence>
<comment type="subcellular location">
    <subcellularLocation>
        <location evidence="1">Nucleus</location>
    </subcellularLocation>
</comment>
<dbReference type="InterPro" id="IPR000690">
    <property type="entry name" value="Matrin/U1-C_Znf_C2H2"/>
</dbReference>
<evidence type="ECO:0000256" key="4">
    <source>
        <dbReference type="ARBA" id="ARBA00022833"/>
    </source>
</evidence>
<proteinExistence type="predicted"/>
<keyword evidence="3" id="KW-0863">Zinc-finger</keyword>
<evidence type="ECO:0000256" key="2">
    <source>
        <dbReference type="ARBA" id="ARBA00022723"/>
    </source>
</evidence>
<dbReference type="AlphaFoldDB" id="A0A915PMY1"/>
<protein>
    <submittedName>
        <fullName evidence="10">Matrin-type domain-containing protein</fullName>
    </submittedName>
</protein>
<dbReference type="PANTHER" id="PTHR13173:SF10">
    <property type="entry name" value="WW DOMAIN-BINDING PROTEIN 4"/>
    <property type="match status" value="1"/>
</dbReference>
<keyword evidence="5" id="KW-0539">Nucleus</keyword>
<dbReference type="Pfam" id="PF06220">
    <property type="entry name" value="zf-U1"/>
    <property type="match status" value="1"/>
</dbReference>
<reference evidence="10" key="1">
    <citation type="submission" date="2022-11" db="UniProtKB">
        <authorList>
            <consortium name="WormBaseParasite"/>
        </authorList>
    </citation>
    <scope>IDENTIFICATION</scope>
</reference>
<dbReference type="GO" id="GO:0008270">
    <property type="term" value="F:zinc ion binding"/>
    <property type="evidence" value="ECO:0007669"/>
    <property type="project" value="UniProtKB-KW"/>
</dbReference>
<dbReference type="InterPro" id="IPR003604">
    <property type="entry name" value="Matrin/U1-like-C_Znf_C2H2"/>
</dbReference>
<dbReference type="GO" id="GO:0071011">
    <property type="term" value="C:precatalytic spliceosome"/>
    <property type="evidence" value="ECO:0007669"/>
    <property type="project" value="TreeGrafter"/>
</dbReference>
<evidence type="ECO:0000256" key="3">
    <source>
        <dbReference type="ARBA" id="ARBA00022771"/>
    </source>
</evidence>
<keyword evidence="2" id="KW-0479">Metal-binding</keyword>
<dbReference type="Gene3D" id="2.20.70.10">
    <property type="match status" value="1"/>
</dbReference>
<dbReference type="SMART" id="SM00451">
    <property type="entry name" value="ZnF_U1"/>
    <property type="match status" value="1"/>
</dbReference>
<dbReference type="Proteomes" id="UP000887581">
    <property type="component" value="Unplaced"/>
</dbReference>
<evidence type="ECO:0000256" key="1">
    <source>
        <dbReference type="ARBA" id="ARBA00004123"/>
    </source>
</evidence>
<feature type="domain" description="Matrin-type" evidence="8">
    <location>
        <begin position="11"/>
        <end position="42"/>
    </location>
</feature>
<evidence type="ECO:0000313" key="10">
    <source>
        <dbReference type="WBParaSite" id="sdigi.contig160.g5435.t1"/>
    </source>
</evidence>